<keyword evidence="2" id="KW-0472">Membrane</keyword>
<gene>
    <name evidence="3" type="ORF">JZ751_026532</name>
</gene>
<keyword evidence="2" id="KW-0812">Transmembrane</keyword>
<keyword evidence="2" id="KW-1133">Transmembrane helix</keyword>
<evidence type="ECO:0000256" key="2">
    <source>
        <dbReference type="SAM" id="Phobius"/>
    </source>
</evidence>
<evidence type="ECO:0000313" key="3">
    <source>
        <dbReference type="EMBL" id="KAG9350179.1"/>
    </source>
</evidence>
<evidence type="ECO:0000256" key="1">
    <source>
        <dbReference type="SAM" id="MobiDB-lite"/>
    </source>
</evidence>
<feature type="transmembrane region" description="Helical" evidence="2">
    <location>
        <begin position="27"/>
        <end position="48"/>
    </location>
</feature>
<accession>A0A8T2PD91</accession>
<dbReference type="Proteomes" id="UP000824540">
    <property type="component" value="Unassembled WGS sequence"/>
</dbReference>
<dbReference type="EMBL" id="JAFBMS010000008">
    <property type="protein sequence ID" value="KAG9350179.1"/>
    <property type="molecule type" value="Genomic_DNA"/>
</dbReference>
<evidence type="ECO:0000313" key="4">
    <source>
        <dbReference type="Proteomes" id="UP000824540"/>
    </source>
</evidence>
<name>A0A8T2PD91_9TELE</name>
<dbReference type="AlphaFoldDB" id="A0A8T2PD91"/>
<sequence length="174" mass="18047">VLRGLAVWFGALVVVYERRGQARRGGWVGRVALVVIGIVAPAVTTLVFHGTVASSVVILQQRGVQAAGVSGAGCLHVTPADEVKAGGGGALVPLGAIKCGGGVHLTVLLPWFQTPPPEETKQCKDNARWSVSLSIPAVVEQQTEQDEHQQSHGTQDSEQKDGMVGGDVPQACGV</sequence>
<feature type="region of interest" description="Disordered" evidence="1">
    <location>
        <begin position="140"/>
        <end position="174"/>
    </location>
</feature>
<feature type="compositionally biased region" description="Basic and acidic residues" evidence="1">
    <location>
        <begin position="145"/>
        <end position="161"/>
    </location>
</feature>
<protein>
    <submittedName>
        <fullName evidence="3">Uncharacterized protein</fullName>
    </submittedName>
</protein>
<feature type="non-terminal residue" evidence="3">
    <location>
        <position position="1"/>
    </location>
</feature>
<reference evidence="3" key="1">
    <citation type="thesis" date="2021" institute="BYU ScholarsArchive" country="Provo, UT, USA">
        <title>Applications of and Algorithms for Genome Assembly and Genomic Analyses with an Emphasis on Marine Teleosts.</title>
        <authorList>
            <person name="Pickett B.D."/>
        </authorList>
    </citation>
    <scope>NUCLEOTIDE SEQUENCE</scope>
    <source>
        <strain evidence="3">HI-2016</strain>
    </source>
</reference>
<comment type="caution">
    <text evidence="3">The sequence shown here is derived from an EMBL/GenBank/DDBJ whole genome shotgun (WGS) entry which is preliminary data.</text>
</comment>
<organism evidence="3 4">
    <name type="scientific">Albula glossodonta</name>
    <name type="common">roundjaw bonefish</name>
    <dbReference type="NCBI Taxonomy" id="121402"/>
    <lineage>
        <taxon>Eukaryota</taxon>
        <taxon>Metazoa</taxon>
        <taxon>Chordata</taxon>
        <taxon>Craniata</taxon>
        <taxon>Vertebrata</taxon>
        <taxon>Euteleostomi</taxon>
        <taxon>Actinopterygii</taxon>
        <taxon>Neopterygii</taxon>
        <taxon>Teleostei</taxon>
        <taxon>Albuliformes</taxon>
        <taxon>Albulidae</taxon>
        <taxon>Albula</taxon>
    </lineage>
</organism>
<proteinExistence type="predicted"/>
<keyword evidence="4" id="KW-1185">Reference proteome</keyword>